<organism evidence="3 4">
    <name type="scientific">Roseateles rivi</name>
    <dbReference type="NCBI Taxonomy" id="3299028"/>
    <lineage>
        <taxon>Bacteria</taxon>
        <taxon>Pseudomonadati</taxon>
        <taxon>Pseudomonadota</taxon>
        <taxon>Betaproteobacteria</taxon>
        <taxon>Burkholderiales</taxon>
        <taxon>Sphaerotilaceae</taxon>
        <taxon>Roseateles</taxon>
    </lineage>
</organism>
<feature type="transmembrane region" description="Helical" evidence="2">
    <location>
        <begin position="68"/>
        <end position="87"/>
    </location>
</feature>
<keyword evidence="2" id="KW-1133">Transmembrane helix</keyword>
<sequence>MDTATDTPPPGGAPRPLTETPPNPAPTPQAAAEQELRALTPELAQLRWSSPFRWLRLGWQDFRREPGIGLFFGACFVLMGWLLLVVFRHAPAYTLALSAGFLLMGPFLCLGLYEVSRQLQFGRSPRIEDALGAWTSHRGQLAIFGGALLVLELIWGRASLVVFAVSFEGVPDFSGSPLALFSEENLGFLVAYSLVGSVFASLIFASCVISIPMMLDREVDAITAALTSIKLTLTQTGVMLLWGGIVALLVALAMLPFFLGLLLIGPLLGHASWHAYQEAVGSAE</sequence>
<keyword evidence="2" id="KW-0472">Membrane</keyword>
<accession>A0ABW7FZP3</accession>
<dbReference type="RefSeq" id="WP_394463272.1">
    <property type="nucleotide sequence ID" value="NZ_JBIGHZ010000006.1"/>
</dbReference>
<gene>
    <name evidence="3" type="ORF">ACG0Z6_16100</name>
</gene>
<name>A0ABW7FZP3_9BURK</name>
<protein>
    <submittedName>
        <fullName evidence="3">DUF2189 domain-containing protein</fullName>
    </submittedName>
</protein>
<proteinExistence type="predicted"/>
<dbReference type="InterPro" id="IPR018692">
    <property type="entry name" value="DUF2189"/>
</dbReference>
<dbReference type="EMBL" id="JBIGHZ010000006">
    <property type="protein sequence ID" value="MFG6449748.1"/>
    <property type="molecule type" value="Genomic_DNA"/>
</dbReference>
<feature type="transmembrane region" description="Helical" evidence="2">
    <location>
        <begin position="186"/>
        <end position="209"/>
    </location>
</feature>
<feature type="region of interest" description="Disordered" evidence="1">
    <location>
        <begin position="1"/>
        <end position="29"/>
    </location>
</feature>
<feature type="transmembrane region" description="Helical" evidence="2">
    <location>
        <begin position="141"/>
        <end position="166"/>
    </location>
</feature>
<dbReference type="Pfam" id="PF09955">
    <property type="entry name" value="DUF2189"/>
    <property type="match status" value="1"/>
</dbReference>
<dbReference type="Proteomes" id="UP001606099">
    <property type="component" value="Unassembled WGS sequence"/>
</dbReference>
<keyword evidence="2" id="KW-0812">Transmembrane</keyword>
<reference evidence="3 4" key="1">
    <citation type="submission" date="2024-08" db="EMBL/GenBank/DDBJ databases">
        <authorList>
            <person name="Lu H."/>
        </authorList>
    </citation>
    <scope>NUCLEOTIDE SEQUENCE [LARGE SCALE GENOMIC DNA]</scope>
    <source>
        <strain evidence="3 4">BYS180W</strain>
    </source>
</reference>
<evidence type="ECO:0000256" key="1">
    <source>
        <dbReference type="SAM" id="MobiDB-lite"/>
    </source>
</evidence>
<feature type="compositionally biased region" description="Pro residues" evidence="1">
    <location>
        <begin position="7"/>
        <end position="27"/>
    </location>
</feature>
<evidence type="ECO:0000256" key="2">
    <source>
        <dbReference type="SAM" id="Phobius"/>
    </source>
</evidence>
<feature type="transmembrane region" description="Helical" evidence="2">
    <location>
        <begin position="93"/>
        <end position="113"/>
    </location>
</feature>
<evidence type="ECO:0000313" key="4">
    <source>
        <dbReference type="Proteomes" id="UP001606099"/>
    </source>
</evidence>
<keyword evidence="4" id="KW-1185">Reference proteome</keyword>
<evidence type="ECO:0000313" key="3">
    <source>
        <dbReference type="EMBL" id="MFG6449748.1"/>
    </source>
</evidence>
<comment type="caution">
    <text evidence="3">The sequence shown here is derived from an EMBL/GenBank/DDBJ whole genome shotgun (WGS) entry which is preliminary data.</text>
</comment>
<feature type="transmembrane region" description="Helical" evidence="2">
    <location>
        <begin position="240"/>
        <end position="264"/>
    </location>
</feature>